<accession>E3CWR7</accession>
<dbReference type="PROSITE" id="PS50949">
    <property type="entry name" value="HTH_GNTR"/>
    <property type="match status" value="1"/>
</dbReference>
<dbReference type="AlphaFoldDB" id="E3CWR7"/>
<dbReference type="InterPro" id="IPR011663">
    <property type="entry name" value="UTRA"/>
</dbReference>
<dbReference type="SUPFAM" id="SSF46785">
    <property type="entry name" value="Winged helix' DNA-binding domain"/>
    <property type="match status" value="1"/>
</dbReference>
<dbReference type="PANTHER" id="PTHR44846:SF1">
    <property type="entry name" value="MANNOSYL-D-GLYCERATE TRANSPORT_METABOLISM SYSTEM REPRESSOR MNGR-RELATED"/>
    <property type="match status" value="1"/>
</dbReference>
<dbReference type="Gene3D" id="1.10.10.10">
    <property type="entry name" value="Winged helix-like DNA-binding domain superfamily/Winged helix DNA-binding domain"/>
    <property type="match status" value="1"/>
</dbReference>
<dbReference type="Pfam" id="PF00392">
    <property type="entry name" value="GntR"/>
    <property type="match status" value="1"/>
</dbReference>
<dbReference type="CDD" id="cd07377">
    <property type="entry name" value="WHTH_GntR"/>
    <property type="match status" value="1"/>
</dbReference>
<dbReference type="GO" id="GO:0003700">
    <property type="term" value="F:DNA-binding transcription factor activity"/>
    <property type="evidence" value="ECO:0007669"/>
    <property type="project" value="InterPro"/>
</dbReference>
<sequence>MEPVTPLHVQLRELLREKIEEGCYGQGTMIPSERDLAAAYRINRMTAKKAVEGLVREGLLRRIQGKGTFVVRTVPHGNLQTLQGLSEALKVSGKTPFTRLVLAEVMEGGGKAGRLLELGPEERIYRILRLRYADQEPVALEDTYVPLGLTEGLEDLDFEVLSLYGVLEERGIRLATSDQSLTLARIHPREAKLLGVPPETAVFLFEFLSRDDRGRAIEYTKSYTRGDLRVYDVLLK</sequence>
<dbReference type="Proteomes" id="UP000005096">
    <property type="component" value="Chromosome"/>
</dbReference>
<dbReference type="Gene3D" id="3.40.1410.10">
    <property type="entry name" value="Chorismate lyase-like"/>
    <property type="match status" value="1"/>
</dbReference>
<dbReference type="EMBL" id="CM001022">
    <property type="protein sequence ID" value="EFQ22572.1"/>
    <property type="molecule type" value="Genomic_DNA"/>
</dbReference>
<dbReference type="GO" id="GO:0045892">
    <property type="term" value="P:negative regulation of DNA-templated transcription"/>
    <property type="evidence" value="ECO:0007669"/>
    <property type="project" value="TreeGrafter"/>
</dbReference>
<dbReference type="PaxDb" id="584708-Apau_0135"/>
<protein>
    <submittedName>
        <fullName evidence="5">Transcriptional regulator, GntR family</fullName>
    </submittedName>
</protein>
<gene>
    <name evidence="5" type="ORF">Apau_0135</name>
</gene>
<dbReference type="InterPro" id="IPR000524">
    <property type="entry name" value="Tscrpt_reg_HTH_GntR"/>
</dbReference>
<dbReference type="RefSeq" id="WP_006299714.1">
    <property type="nucleotide sequence ID" value="NZ_CM001022.1"/>
</dbReference>
<name>E3CWR7_9BACT</name>
<evidence type="ECO:0000313" key="6">
    <source>
        <dbReference type="Proteomes" id="UP000005096"/>
    </source>
</evidence>
<dbReference type="SUPFAM" id="SSF64288">
    <property type="entry name" value="Chorismate lyase-like"/>
    <property type="match status" value="1"/>
</dbReference>
<evidence type="ECO:0000256" key="2">
    <source>
        <dbReference type="ARBA" id="ARBA00023125"/>
    </source>
</evidence>
<keyword evidence="1" id="KW-0805">Transcription regulation</keyword>
<dbReference type="InterPro" id="IPR036390">
    <property type="entry name" value="WH_DNA-bd_sf"/>
</dbReference>
<dbReference type="GO" id="GO:0003677">
    <property type="term" value="F:DNA binding"/>
    <property type="evidence" value="ECO:0007669"/>
    <property type="project" value="UniProtKB-KW"/>
</dbReference>
<dbReference type="PANTHER" id="PTHR44846">
    <property type="entry name" value="MANNOSYL-D-GLYCERATE TRANSPORT/METABOLISM SYSTEM REPRESSOR MNGR-RELATED"/>
    <property type="match status" value="1"/>
</dbReference>
<dbReference type="SMART" id="SM00866">
    <property type="entry name" value="UTRA"/>
    <property type="match status" value="1"/>
</dbReference>
<keyword evidence="2" id="KW-0238">DNA-binding</keyword>
<feature type="domain" description="HTH gntR-type" evidence="4">
    <location>
        <begin position="5"/>
        <end position="73"/>
    </location>
</feature>
<dbReference type="SMART" id="SM00345">
    <property type="entry name" value="HTH_GNTR"/>
    <property type="match status" value="1"/>
</dbReference>
<evidence type="ECO:0000256" key="3">
    <source>
        <dbReference type="ARBA" id="ARBA00023163"/>
    </source>
</evidence>
<proteinExistence type="predicted"/>
<reference evidence="5 6" key="1">
    <citation type="journal article" date="2010" name="Stand. Genomic Sci.">
        <title>Non-contiguous finished genome sequence of Aminomonas paucivorans type strain (GLU-3).</title>
        <authorList>
            <person name="Pitluck S."/>
            <person name="Yasawong M."/>
            <person name="Held B."/>
            <person name="Lapidus A."/>
            <person name="Nolan M."/>
            <person name="Copeland A."/>
            <person name="Lucas S."/>
            <person name="Del Rio T.G."/>
            <person name="Tice H."/>
            <person name="Cheng J.F."/>
            <person name="Chertkov O."/>
            <person name="Goodwin L."/>
            <person name="Tapia R."/>
            <person name="Han C."/>
            <person name="Liolios K."/>
            <person name="Ivanova N."/>
            <person name="Mavromatis K."/>
            <person name="Ovchinnikova G."/>
            <person name="Pati A."/>
            <person name="Chen A."/>
            <person name="Palaniappan K."/>
            <person name="Land M."/>
            <person name="Hauser L."/>
            <person name="Chang Y.J."/>
            <person name="Jeffries C.D."/>
            <person name="Pukall R."/>
            <person name="Spring S."/>
            <person name="Rohde M."/>
            <person name="Sikorski J."/>
            <person name="Goker M."/>
            <person name="Woyke T."/>
            <person name="Bristow J."/>
            <person name="Eisen J.A."/>
            <person name="Markowitz V."/>
            <person name="Hugenholtz P."/>
            <person name="Kyrpides N.C."/>
            <person name="Klenk H.P."/>
        </authorList>
    </citation>
    <scope>NUCLEOTIDE SEQUENCE [LARGE SCALE GENOMIC DNA]</scope>
    <source>
        <strain evidence="5 6">DSM 12260</strain>
    </source>
</reference>
<keyword evidence="6" id="KW-1185">Reference proteome</keyword>
<dbReference type="InterPro" id="IPR028978">
    <property type="entry name" value="Chorismate_lyase_/UTRA_dom_sf"/>
</dbReference>
<dbReference type="HOGENOM" id="CLU_063236_2_1_0"/>
<dbReference type="eggNOG" id="COG2188">
    <property type="taxonomic scope" value="Bacteria"/>
</dbReference>
<organism evidence="5 6">
    <name type="scientific">Aminomonas paucivorans DSM 12260</name>
    <dbReference type="NCBI Taxonomy" id="584708"/>
    <lineage>
        <taxon>Bacteria</taxon>
        <taxon>Thermotogati</taxon>
        <taxon>Synergistota</taxon>
        <taxon>Synergistia</taxon>
        <taxon>Synergistales</taxon>
        <taxon>Synergistaceae</taxon>
        <taxon>Aminomonas</taxon>
    </lineage>
</organism>
<evidence type="ECO:0000256" key="1">
    <source>
        <dbReference type="ARBA" id="ARBA00023015"/>
    </source>
</evidence>
<evidence type="ECO:0000313" key="5">
    <source>
        <dbReference type="EMBL" id="EFQ22572.1"/>
    </source>
</evidence>
<dbReference type="STRING" id="584708.Apau_0135"/>
<dbReference type="InterPro" id="IPR036388">
    <property type="entry name" value="WH-like_DNA-bd_sf"/>
</dbReference>
<keyword evidence="3" id="KW-0804">Transcription</keyword>
<evidence type="ECO:0000259" key="4">
    <source>
        <dbReference type="PROSITE" id="PS50949"/>
    </source>
</evidence>
<dbReference type="InterPro" id="IPR050679">
    <property type="entry name" value="Bact_HTH_transcr_reg"/>
</dbReference>
<dbReference type="Pfam" id="PF07702">
    <property type="entry name" value="UTRA"/>
    <property type="match status" value="1"/>
</dbReference>
<dbReference type="PRINTS" id="PR00035">
    <property type="entry name" value="HTHGNTR"/>
</dbReference>